<dbReference type="Proteomes" id="UP000593565">
    <property type="component" value="Unassembled WGS sequence"/>
</dbReference>
<evidence type="ECO:0000313" key="2">
    <source>
        <dbReference type="Proteomes" id="UP000593565"/>
    </source>
</evidence>
<dbReference type="AlphaFoldDB" id="A0A7J6A466"/>
<name>A0A7J6A466_AMEME</name>
<accession>A0A7J6A466</accession>
<proteinExistence type="predicted"/>
<dbReference type="EMBL" id="JAAGNN010000018">
    <property type="protein sequence ID" value="KAF4077652.1"/>
    <property type="molecule type" value="Genomic_DNA"/>
</dbReference>
<reference evidence="1 2" key="1">
    <citation type="submission" date="2020-02" db="EMBL/GenBank/DDBJ databases">
        <title>A chromosome-scale genome assembly of the black bullhead catfish (Ameiurus melas).</title>
        <authorList>
            <person name="Wen M."/>
            <person name="Zham M."/>
            <person name="Cabau C."/>
            <person name="Klopp C."/>
            <person name="Donnadieu C."/>
            <person name="Roques C."/>
            <person name="Bouchez O."/>
            <person name="Lampietro C."/>
            <person name="Jouanno E."/>
            <person name="Herpin A."/>
            <person name="Louis A."/>
            <person name="Berthelot C."/>
            <person name="Parey E."/>
            <person name="Roest-Crollius H."/>
            <person name="Braasch I."/>
            <person name="Postlethwait J."/>
            <person name="Robinson-Rechavi M."/>
            <person name="Echchiki A."/>
            <person name="Begum T."/>
            <person name="Montfort J."/>
            <person name="Schartl M."/>
            <person name="Bobe J."/>
            <person name="Guiguen Y."/>
        </authorList>
    </citation>
    <scope>NUCLEOTIDE SEQUENCE [LARGE SCALE GENOMIC DNA]</scope>
    <source>
        <strain evidence="1">M_S1</strain>
        <tissue evidence="1">Blood</tissue>
    </source>
</reference>
<keyword evidence="2" id="KW-1185">Reference proteome</keyword>
<comment type="caution">
    <text evidence="1">The sequence shown here is derived from an EMBL/GenBank/DDBJ whole genome shotgun (WGS) entry which is preliminary data.</text>
</comment>
<sequence length="99" mass="11522">MRHPPFWFFFSNRSRVSCRLSTSADKHVPLRQSSSKPQWTSQPPGCGAECFFGRIPRVPCEVRHAAVDWWSDVLHCNLGLRDHINWHRVEPVSRWQGPA</sequence>
<protein>
    <submittedName>
        <fullName evidence="1">Uncharacterized protein</fullName>
    </submittedName>
</protein>
<gene>
    <name evidence="1" type="ORF">AMELA_G00210370</name>
</gene>
<organism evidence="1 2">
    <name type="scientific">Ameiurus melas</name>
    <name type="common">Black bullhead</name>
    <name type="synonym">Silurus melas</name>
    <dbReference type="NCBI Taxonomy" id="219545"/>
    <lineage>
        <taxon>Eukaryota</taxon>
        <taxon>Metazoa</taxon>
        <taxon>Chordata</taxon>
        <taxon>Craniata</taxon>
        <taxon>Vertebrata</taxon>
        <taxon>Euteleostomi</taxon>
        <taxon>Actinopterygii</taxon>
        <taxon>Neopterygii</taxon>
        <taxon>Teleostei</taxon>
        <taxon>Ostariophysi</taxon>
        <taxon>Siluriformes</taxon>
        <taxon>Ictaluridae</taxon>
        <taxon>Ameiurus</taxon>
    </lineage>
</organism>
<evidence type="ECO:0000313" key="1">
    <source>
        <dbReference type="EMBL" id="KAF4077652.1"/>
    </source>
</evidence>